<reference evidence="2 3" key="1">
    <citation type="submission" date="2020-02" db="EMBL/GenBank/DDBJ databases">
        <title>Out from the shadows clarifying the taxonomy of the family Cryomorphaceae and related taxa by utilizing the GTDB taxonomic framework.</title>
        <authorList>
            <person name="Bowman J.P."/>
        </authorList>
    </citation>
    <scope>NUCLEOTIDE SEQUENCE [LARGE SCALE GENOMIC DNA]</scope>
    <source>
        <strain evidence="2 3">QSSC 1-22</strain>
    </source>
</reference>
<dbReference type="GO" id="GO:0004803">
    <property type="term" value="F:transposase activity"/>
    <property type="evidence" value="ECO:0007669"/>
    <property type="project" value="InterPro"/>
</dbReference>
<dbReference type="PANTHER" id="PTHR33360:SF2">
    <property type="entry name" value="TRANSPOSASE FOR INSERTION SEQUENCE ELEMENT IS200"/>
    <property type="match status" value="1"/>
</dbReference>
<keyword evidence="3" id="KW-1185">Reference proteome</keyword>
<dbReference type="SUPFAM" id="SSF143422">
    <property type="entry name" value="Transposase IS200-like"/>
    <property type="match status" value="1"/>
</dbReference>
<dbReference type="PANTHER" id="PTHR33360">
    <property type="entry name" value="TRANSPOSASE FOR INSERTION SEQUENCE ELEMENT IS200"/>
    <property type="match status" value="1"/>
</dbReference>
<name>A0A7K3WSR7_9FLAO</name>
<dbReference type="RefSeq" id="WP_163286134.1">
    <property type="nucleotide sequence ID" value="NZ_JAAGVY010000032.1"/>
</dbReference>
<dbReference type="GO" id="GO:0003677">
    <property type="term" value="F:DNA binding"/>
    <property type="evidence" value="ECO:0007669"/>
    <property type="project" value="InterPro"/>
</dbReference>
<feature type="domain" description="Transposase IS200-like" evidence="1">
    <location>
        <begin position="5"/>
        <end position="119"/>
    </location>
</feature>
<dbReference type="GO" id="GO:0006313">
    <property type="term" value="P:DNA transposition"/>
    <property type="evidence" value="ECO:0007669"/>
    <property type="project" value="InterPro"/>
</dbReference>
<dbReference type="InterPro" id="IPR002686">
    <property type="entry name" value="Transposase_17"/>
</dbReference>
<protein>
    <submittedName>
        <fullName evidence="2">IS200/IS605 family transposase</fullName>
    </submittedName>
</protein>
<organism evidence="2 3">
    <name type="scientific">Cryomorpha ignava</name>
    <dbReference type="NCBI Taxonomy" id="101383"/>
    <lineage>
        <taxon>Bacteria</taxon>
        <taxon>Pseudomonadati</taxon>
        <taxon>Bacteroidota</taxon>
        <taxon>Flavobacteriia</taxon>
        <taxon>Flavobacteriales</taxon>
        <taxon>Cryomorphaceae</taxon>
        <taxon>Cryomorpha</taxon>
    </lineage>
</organism>
<evidence type="ECO:0000313" key="2">
    <source>
        <dbReference type="EMBL" id="NEN24740.1"/>
    </source>
</evidence>
<dbReference type="Gene3D" id="3.30.70.1290">
    <property type="entry name" value="Transposase IS200-like"/>
    <property type="match status" value="1"/>
</dbReference>
<gene>
    <name evidence="2" type="primary">tnpA</name>
    <name evidence="2" type="ORF">G3O08_14640</name>
</gene>
<dbReference type="NCBIfam" id="NF033573">
    <property type="entry name" value="transpos_IS200"/>
    <property type="match status" value="1"/>
</dbReference>
<dbReference type="Pfam" id="PF01797">
    <property type="entry name" value="Y1_Tnp"/>
    <property type="match status" value="1"/>
</dbReference>
<dbReference type="AlphaFoldDB" id="A0A7K3WSR7"/>
<accession>A0A7K3WSR7</accession>
<proteinExistence type="predicted"/>
<comment type="caution">
    <text evidence="2">The sequence shown here is derived from an EMBL/GenBank/DDBJ whole genome shotgun (WGS) entry which is preliminary data.</text>
</comment>
<evidence type="ECO:0000259" key="1">
    <source>
        <dbReference type="SMART" id="SM01321"/>
    </source>
</evidence>
<dbReference type="Proteomes" id="UP000486602">
    <property type="component" value="Unassembled WGS sequence"/>
</dbReference>
<evidence type="ECO:0000313" key="3">
    <source>
        <dbReference type="Proteomes" id="UP000486602"/>
    </source>
</evidence>
<dbReference type="EMBL" id="JAAGVY010000032">
    <property type="protein sequence ID" value="NEN24740.1"/>
    <property type="molecule type" value="Genomic_DNA"/>
</dbReference>
<dbReference type="SMART" id="SM01321">
    <property type="entry name" value="Y1_Tnp"/>
    <property type="match status" value="1"/>
</dbReference>
<dbReference type="InterPro" id="IPR036515">
    <property type="entry name" value="Transposase_17_sf"/>
</dbReference>
<sequence length="153" mass="17760">MANTYSQLFIHAVFAVKYRKSILIDSVRHKALAIIGQQIKDADCTPLIVNGVEDHVHCLFNIPPKYAPSDILQKVKAKSSKDFNDERLFDSPFRWQGGSGLFSHSYREVDGIYQYIKNQEEHHRNVTFLEEFLLLLKDQNIDFDPDYLFDPLV</sequence>